<keyword evidence="3" id="KW-0175">Coiled coil</keyword>
<dbReference type="PANTHER" id="PTHR30203:SF25">
    <property type="entry name" value="OUTER MEMBRANE PROTEIN-RELATED"/>
    <property type="match status" value="1"/>
</dbReference>
<proteinExistence type="inferred from homology"/>
<keyword evidence="2" id="KW-0472">Membrane</keyword>
<sequence length="524" mass="57118">MTSPRRQDILLTANNGSHISGRPFKGSRPYGPLISRLFIGQGGSSRWSWWALVVVVFISGCTVGPDYKRPETAVPPDWGDMTGAGLTSTSEEIVQWWTLFQDETLNSLIERAVGSNKDLKIAGARIREARAQWRMAGAELFPNLEAAGSYSHQRQSENASSGGSGANFPGDQDLYQIGFDASWEVDVFGGVRRGVEAAGAELDAANELRRDVLVSLLSEVAANYLELRASQRRITVLRENIKTQENTLELLQGRFNAGLSGILEVTQAEAQLRNTESRLPAIEASVLMSIYRLGVLIGKEPEALLGELSVERPIPPVPPQVPVGLPSDLLRRRPDVRRAERLLAAQTARIGVATADLFPRFYLTGIAGIKSLESSDLISRDSRFYSIGPSVNWPVFEGGRIRANIEVQNARQEQALLTYENAVLTSLEDVKNAIVAYSKEQATCRALGQAVESTRKATEISSALYAQGLDDFLNVLVSQGALHQVEDQYIQSEQMVSTALVALFKALGGGWETTEKTGSGDGRS</sequence>
<dbReference type="NCBIfam" id="TIGR01845">
    <property type="entry name" value="outer_NodT"/>
    <property type="match status" value="1"/>
</dbReference>
<keyword evidence="2" id="KW-0564">Palmitate</keyword>
<dbReference type="SUPFAM" id="SSF56954">
    <property type="entry name" value="Outer membrane efflux proteins (OEP)"/>
    <property type="match status" value="1"/>
</dbReference>
<feature type="coiled-coil region" evidence="3">
    <location>
        <begin position="227"/>
        <end position="285"/>
    </location>
</feature>
<reference evidence="4" key="1">
    <citation type="submission" date="2018-01" db="EMBL/GenBank/DDBJ databases">
        <authorList>
            <person name="Regsiter A."/>
            <person name="William W."/>
        </authorList>
    </citation>
    <scope>NUCLEOTIDE SEQUENCE</scope>
    <source>
        <strain evidence="4">TRIP AH-1</strain>
    </source>
</reference>
<comment type="subcellular location">
    <subcellularLocation>
        <location evidence="2">Cell membrane</location>
        <topology evidence="2">Lipid-anchor</topology>
    </subcellularLocation>
</comment>
<dbReference type="AlphaFoldDB" id="A0A445MRR0"/>
<dbReference type="Gene3D" id="1.20.1600.10">
    <property type="entry name" value="Outer membrane efflux proteins (OEP)"/>
    <property type="match status" value="1"/>
</dbReference>
<keyword evidence="2" id="KW-0812">Transmembrane</keyword>
<evidence type="ECO:0000256" key="2">
    <source>
        <dbReference type="RuleBase" id="RU362097"/>
    </source>
</evidence>
<dbReference type="EMBL" id="OJIN01000024">
    <property type="protein sequence ID" value="SPD72157.1"/>
    <property type="molecule type" value="Genomic_DNA"/>
</dbReference>
<dbReference type="PANTHER" id="PTHR30203">
    <property type="entry name" value="OUTER MEMBRANE CATION EFFLUX PROTEIN"/>
    <property type="match status" value="1"/>
</dbReference>
<accession>A0A445MRR0</accession>
<dbReference type="Pfam" id="PF02321">
    <property type="entry name" value="OEP"/>
    <property type="match status" value="2"/>
</dbReference>
<evidence type="ECO:0000313" key="4">
    <source>
        <dbReference type="EMBL" id="SPD72157.1"/>
    </source>
</evidence>
<gene>
    <name evidence="4" type="ORF">PITCH_A120008</name>
</gene>
<evidence type="ECO:0000256" key="3">
    <source>
        <dbReference type="SAM" id="Coils"/>
    </source>
</evidence>
<keyword evidence="2" id="KW-0449">Lipoprotein</keyword>
<dbReference type="Gene3D" id="2.20.200.10">
    <property type="entry name" value="Outer membrane efflux proteins (OEP)"/>
    <property type="match status" value="1"/>
</dbReference>
<dbReference type="GO" id="GO:0015562">
    <property type="term" value="F:efflux transmembrane transporter activity"/>
    <property type="evidence" value="ECO:0007669"/>
    <property type="project" value="InterPro"/>
</dbReference>
<protein>
    <submittedName>
        <fullName evidence="4">Transcriptional regulator, Fis family</fullName>
    </submittedName>
</protein>
<dbReference type="InterPro" id="IPR010131">
    <property type="entry name" value="MdtP/NodT-like"/>
</dbReference>
<evidence type="ECO:0000256" key="1">
    <source>
        <dbReference type="ARBA" id="ARBA00007613"/>
    </source>
</evidence>
<keyword evidence="2" id="KW-1134">Transmembrane beta strand</keyword>
<comment type="similarity">
    <text evidence="1 2">Belongs to the outer membrane factor (OMF) (TC 1.B.17) family.</text>
</comment>
<organism evidence="4">
    <name type="scientific">uncultured Desulfobacterium sp</name>
    <dbReference type="NCBI Taxonomy" id="201089"/>
    <lineage>
        <taxon>Bacteria</taxon>
        <taxon>Pseudomonadati</taxon>
        <taxon>Thermodesulfobacteriota</taxon>
        <taxon>Desulfobacteria</taxon>
        <taxon>Desulfobacterales</taxon>
        <taxon>Desulfobacteriaceae</taxon>
        <taxon>Desulfobacterium</taxon>
        <taxon>environmental samples</taxon>
    </lineage>
</organism>
<dbReference type="InterPro" id="IPR003423">
    <property type="entry name" value="OMP_efflux"/>
</dbReference>
<dbReference type="GO" id="GO:0005886">
    <property type="term" value="C:plasma membrane"/>
    <property type="evidence" value="ECO:0007669"/>
    <property type="project" value="UniProtKB-SubCell"/>
</dbReference>
<name>A0A445MRR0_9BACT</name>